<dbReference type="EMBL" id="MU070007">
    <property type="protein sequence ID" value="KAF5830780.1"/>
    <property type="molecule type" value="Genomic_DNA"/>
</dbReference>
<name>A0ABQ7G851_DUNSA</name>
<accession>A0ABQ7G851</accession>
<organism evidence="1 2">
    <name type="scientific">Dunaliella salina</name>
    <name type="common">Green alga</name>
    <name type="synonym">Protococcus salinus</name>
    <dbReference type="NCBI Taxonomy" id="3046"/>
    <lineage>
        <taxon>Eukaryota</taxon>
        <taxon>Viridiplantae</taxon>
        <taxon>Chlorophyta</taxon>
        <taxon>core chlorophytes</taxon>
        <taxon>Chlorophyceae</taxon>
        <taxon>CS clade</taxon>
        <taxon>Chlamydomonadales</taxon>
        <taxon>Dunaliellaceae</taxon>
        <taxon>Dunaliella</taxon>
    </lineage>
</organism>
<proteinExistence type="predicted"/>
<reference evidence="1" key="1">
    <citation type="submission" date="2017-08" db="EMBL/GenBank/DDBJ databases">
        <authorList>
            <person name="Polle J.E."/>
            <person name="Barry K."/>
            <person name="Cushman J."/>
            <person name="Schmutz J."/>
            <person name="Tran D."/>
            <person name="Hathwaick L.T."/>
            <person name="Yim W.C."/>
            <person name="Jenkins J."/>
            <person name="Mckie-Krisberg Z.M."/>
            <person name="Prochnik S."/>
            <person name="Lindquist E."/>
            <person name="Dockter R.B."/>
            <person name="Adam C."/>
            <person name="Molina H."/>
            <person name="Bunkerborg J."/>
            <person name="Jin E."/>
            <person name="Buchheim M."/>
            <person name="Magnuson J."/>
        </authorList>
    </citation>
    <scope>NUCLEOTIDE SEQUENCE</scope>
    <source>
        <strain evidence="1">CCAP 19/18</strain>
    </source>
</reference>
<protein>
    <recommendedName>
        <fullName evidence="3">Encoded protein</fullName>
    </recommendedName>
</protein>
<keyword evidence="2" id="KW-1185">Reference proteome</keyword>
<evidence type="ECO:0000313" key="1">
    <source>
        <dbReference type="EMBL" id="KAF5830780.1"/>
    </source>
</evidence>
<comment type="caution">
    <text evidence="1">The sequence shown here is derived from an EMBL/GenBank/DDBJ whole genome shotgun (WGS) entry which is preliminary data.</text>
</comment>
<gene>
    <name evidence="1" type="ORF">DUNSADRAFT_14063</name>
</gene>
<evidence type="ECO:0008006" key="3">
    <source>
        <dbReference type="Google" id="ProtNLM"/>
    </source>
</evidence>
<sequence length="64" mass="6834">MPSARMREAWKSSARATSTWASIAGMDTLFTESGLQQRQLPRSLVTFQIGKRSGCAKGTGGSGK</sequence>
<evidence type="ECO:0000313" key="2">
    <source>
        <dbReference type="Proteomes" id="UP000815325"/>
    </source>
</evidence>
<dbReference type="Proteomes" id="UP000815325">
    <property type="component" value="Unassembled WGS sequence"/>
</dbReference>